<keyword evidence="5" id="KW-0479">Metal-binding</keyword>
<comment type="cofactor">
    <cofactor evidence="2">
        <name>Fe(3+)</name>
        <dbReference type="ChEBI" id="CHEBI:29034"/>
    </cofactor>
</comment>
<accession>A0A4U0WRP4</accession>
<dbReference type="Proteomes" id="UP000309340">
    <property type="component" value="Unassembled WGS sequence"/>
</dbReference>
<dbReference type="CDD" id="cd07416">
    <property type="entry name" value="MPP_PP2B"/>
    <property type="match status" value="1"/>
</dbReference>
<name>A0A4U0WRP4_9PEZI</name>
<dbReference type="InterPro" id="IPR006186">
    <property type="entry name" value="Ser/Thr-sp_prot-phosphatase"/>
</dbReference>
<evidence type="ECO:0000256" key="11">
    <source>
        <dbReference type="ARBA" id="ARBA00047761"/>
    </source>
</evidence>
<evidence type="ECO:0000256" key="15">
    <source>
        <dbReference type="SAM" id="MobiDB-lite"/>
    </source>
</evidence>
<feature type="transmembrane region" description="Helical" evidence="16">
    <location>
        <begin position="497"/>
        <end position="516"/>
    </location>
</feature>
<dbReference type="Gene3D" id="3.60.21.10">
    <property type="match status" value="1"/>
</dbReference>
<dbReference type="GO" id="GO:0005516">
    <property type="term" value="F:calmodulin binding"/>
    <property type="evidence" value="ECO:0007669"/>
    <property type="project" value="UniProtKB-KW"/>
</dbReference>
<feature type="compositionally biased region" description="Low complexity" evidence="15">
    <location>
        <begin position="1645"/>
        <end position="1659"/>
    </location>
</feature>
<feature type="transmembrane region" description="Helical" evidence="16">
    <location>
        <begin position="564"/>
        <end position="585"/>
    </location>
</feature>
<dbReference type="PROSITE" id="PS00125">
    <property type="entry name" value="SER_THR_PHOSPHATASE"/>
    <property type="match status" value="1"/>
</dbReference>
<dbReference type="FunFam" id="3.60.21.10:FF:000002">
    <property type="entry name" value="Serine/threonine-protein phosphatase"/>
    <property type="match status" value="1"/>
</dbReference>
<organism evidence="18 19">
    <name type="scientific">Friedmanniomyces simplex</name>
    <dbReference type="NCBI Taxonomy" id="329884"/>
    <lineage>
        <taxon>Eukaryota</taxon>
        <taxon>Fungi</taxon>
        <taxon>Dikarya</taxon>
        <taxon>Ascomycota</taxon>
        <taxon>Pezizomycotina</taxon>
        <taxon>Dothideomycetes</taxon>
        <taxon>Dothideomycetidae</taxon>
        <taxon>Mycosphaerellales</taxon>
        <taxon>Teratosphaeriaceae</taxon>
        <taxon>Friedmanniomyces</taxon>
    </lineage>
</organism>
<proteinExistence type="inferred from homology"/>
<comment type="catalytic activity">
    <reaction evidence="12 14">
        <text>O-phospho-L-threonyl-[protein] + H2O = L-threonyl-[protein] + phosphate</text>
        <dbReference type="Rhea" id="RHEA:47004"/>
        <dbReference type="Rhea" id="RHEA-COMP:11060"/>
        <dbReference type="Rhea" id="RHEA-COMP:11605"/>
        <dbReference type="ChEBI" id="CHEBI:15377"/>
        <dbReference type="ChEBI" id="CHEBI:30013"/>
        <dbReference type="ChEBI" id="CHEBI:43474"/>
        <dbReference type="ChEBI" id="CHEBI:61977"/>
        <dbReference type="EC" id="3.1.3.16"/>
    </reaction>
</comment>
<comment type="subunit">
    <text evidence="4">Composed of two components (A and B), the A component is the catalytic subunit and the B component confers calcium sensitivity.</text>
</comment>
<reference evidence="18 19" key="1">
    <citation type="submission" date="2017-03" db="EMBL/GenBank/DDBJ databases">
        <title>Genomes of endolithic fungi from Antarctica.</title>
        <authorList>
            <person name="Coleine C."/>
            <person name="Masonjones S."/>
            <person name="Stajich J.E."/>
        </authorList>
    </citation>
    <scope>NUCLEOTIDE SEQUENCE [LARGE SCALE GENOMIC DNA]</scope>
    <source>
        <strain evidence="18 19">CCFEE 5184</strain>
    </source>
</reference>
<dbReference type="PRINTS" id="PR00114">
    <property type="entry name" value="STPHPHTASE"/>
</dbReference>
<dbReference type="GO" id="GO:0033192">
    <property type="term" value="F:calmodulin-dependent protein phosphatase activity"/>
    <property type="evidence" value="ECO:0007669"/>
    <property type="project" value="InterPro"/>
</dbReference>
<comment type="similarity">
    <text evidence="3">Belongs to the PPP phosphatase family. PP-2B subfamily.</text>
</comment>
<evidence type="ECO:0000256" key="1">
    <source>
        <dbReference type="ARBA" id="ARBA00001947"/>
    </source>
</evidence>
<evidence type="ECO:0000256" key="6">
    <source>
        <dbReference type="ARBA" id="ARBA00022801"/>
    </source>
</evidence>
<evidence type="ECO:0000256" key="5">
    <source>
        <dbReference type="ARBA" id="ARBA00022723"/>
    </source>
</evidence>
<evidence type="ECO:0000256" key="12">
    <source>
        <dbReference type="ARBA" id="ARBA00048336"/>
    </source>
</evidence>
<keyword evidence="8" id="KW-0112">Calmodulin-binding</keyword>
<dbReference type="GO" id="GO:0097720">
    <property type="term" value="P:calcineurin-mediated signaling"/>
    <property type="evidence" value="ECO:0007669"/>
    <property type="project" value="InterPro"/>
</dbReference>
<dbReference type="EMBL" id="NAJQ01000671">
    <property type="protein sequence ID" value="TKA66140.1"/>
    <property type="molecule type" value="Genomic_DNA"/>
</dbReference>
<dbReference type="InterPro" id="IPR041751">
    <property type="entry name" value="MPP_PP2B"/>
</dbReference>
<comment type="cofactor">
    <cofactor evidence="1">
        <name>Zn(2+)</name>
        <dbReference type="ChEBI" id="CHEBI:29105"/>
    </cofactor>
</comment>
<comment type="caution">
    <text evidence="18">The sequence shown here is derived from an EMBL/GenBank/DDBJ whole genome shotgun (WGS) entry which is preliminary data.</text>
</comment>
<evidence type="ECO:0000256" key="9">
    <source>
        <dbReference type="ARBA" id="ARBA00022912"/>
    </source>
</evidence>
<comment type="function">
    <text evidence="13">Calcium-dependent, calmodulin-stimulated protein phosphatase. This subunit may have a role in the calmodulin activation of calcineurin.</text>
</comment>
<keyword evidence="16" id="KW-1133">Transmembrane helix</keyword>
<keyword evidence="10" id="KW-0408">Iron</keyword>
<dbReference type="InterPro" id="IPR029052">
    <property type="entry name" value="Metallo-depent_PP-like"/>
</dbReference>
<comment type="catalytic activity">
    <reaction evidence="11">
        <text>O-phospho-L-seryl-[protein] + H2O = L-seryl-[protein] + phosphate</text>
        <dbReference type="Rhea" id="RHEA:20629"/>
        <dbReference type="Rhea" id="RHEA-COMP:9863"/>
        <dbReference type="Rhea" id="RHEA-COMP:11604"/>
        <dbReference type="ChEBI" id="CHEBI:15377"/>
        <dbReference type="ChEBI" id="CHEBI:29999"/>
        <dbReference type="ChEBI" id="CHEBI:43474"/>
        <dbReference type="ChEBI" id="CHEBI:83421"/>
        <dbReference type="EC" id="3.1.3.16"/>
    </reaction>
</comment>
<dbReference type="InterPro" id="IPR043360">
    <property type="entry name" value="PP2B"/>
</dbReference>
<evidence type="ECO:0000256" key="4">
    <source>
        <dbReference type="ARBA" id="ARBA00011112"/>
    </source>
</evidence>
<gene>
    <name evidence="18" type="ORF">B0A55_09793</name>
</gene>
<keyword evidence="9" id="KW-0904">Protein phosphatase</keyword>
<feature type="transmembrane region" description="Helical" evidence="16">
    <location>
        <begin position="453"/>
        <end position="477"/>
    </location>
</feature>
<feature type="region of interest" description="Disordered" evidence="15">
    <location>
        <begin position="1505"/>
        <end position="1534"/>
    </location>
</feature>
<keyword evidence="19" id="KW-1185">Reference proteome</keyword>
<evidence type="ECO:0000256" key="7">
    <source>
        <dbReference type="ARBA" id="ARBA00022833"/>
    </source>
</evidence>
<feature type="compositionally biased region" description="Low complexity" evidence="15">
    <location>
        <begin position="1008"/>
        <end position="1028"/>
    </location>
</feature>
<dbReference type="Pfam" id="PF11915">
    <property type="entry name" value="DUF3433"/>
    <property type="match status" value="1"/>
</dbReference>
<keyword evidence="7" id="KW-0862">Zinc</keyword>
<feature type="region of interest" description="Disordered" evidence="15">
    <location>
        <begin position="1008"/>
        <end position="1069"/>
    </location>
</feature>
<evidence type="ECO:0000313" key="19">
    <source>
        <dbReference type="Proteomes" id="UP000309340"/>
    </source>
</evidence>
<dbReference type="PANTHER" id="PTHR45673">
    <property type="entry name" value="SERINE/THREONINE-PROTEIN PHOSPHATASE 2B CATALYTIC SUBUNIT 1-RELATED"/>
    <property type="match status" value="1"/>
</dbReference>
<keyword evidence="16" id="KW-0472">Membrane</keyword>
<dbReference type="InterPro" id="IPR004843">
    <property type="entry name" value="Calcineurin-like_PHP"/>
</dbReference>
<feature type="compositionally biased region" description="Basic and acidic residues" evidence="15">
    <location>
        <begin position="1608"/>
        <end position="1632"/>
    </location>
</feature>
<evidence type="ECO:0000256" key="2">
    <source>
        <dbReference type="ARBA" id="ARBA00001965"/>
    </source>
</evidence>
<feature type="compositionally biased region" description="Low complexity" evidence="15">
    <location>
        <begin position="1036"/>
        <end position="1048"/>
    </location>
</feature>
<feature type="transmembrane region" description="Helical" evidence="16">
    <location>
        <begin position="334"/>
        <end position="355"/>
    </location>
</feature>
<keyword evidence="6 14" id="KW-0378">Hydrolase</keyword>
<feature type="region of interest" description="Disordered" evidence="15">
    <location>
        <begin position="1608"/>
        <end position="1659"/>
    </location>
</feature>
<evidence type="ECO:0000256" key="3">
    <source>
        <dbReference type="ARBA" id="ARBA00009905"/>
    </source>
</evidence>
<evidence type="ECO:0000256" key="10">
    <source>
        <dbReference type="ARBA" id="ARBA00023004"/>
    </source>
</evidence>
<feature type="domain" description="Serine/threonine specific protein phosphatases" evidence="17">
    <location>
        <begin position="1276"/>
        <end position="1281"/>
    </location>
</feature>
<dbReference type="Gene3D" id="2.70.50.70">
    <property type="match status" value="1"/>
</dbReference>
<evidence type="ECO:0000256" key="14">
    <source>
        <dbReference type="RuleBase" id="RU004273"/>
    </source>
</evidence>
<feature type="compositionally biased region" description="Polar residues" evidence="15">
    <location>
        <begin position="1049"/>
        <end position="1061"/>
    </location>
</feature>
<dbReference type="EC" id="3.1.3.16" evidence="14"/>
<dbReference type="InterPro" id="IPR021840">
    <property type="entry name" value="DUF3433"/>
</dbReference>
<feature type="compositionally biased region" description="Polar residues" evidence="15">
    <location>
        <begin position="1511"/>
        <end position="1527"/>
    </location>
</feature>
<dbReference type="STRING" id="329884.A0A4U0WRP4"/>
<sequence length="1659" mass="181201">MLRSTRYLTTAQQTGQVTSNYTYSVYSIAWLQERLPPYMSRDAVIAPFQLGGPAEQQDDETWAGMTTLYSVDVTCEPAMLKSEKMTSSYGTSDVLFYTSSHGCKVTYPYGPTGDDTVDETGQGVQEYSALYAGYENHDGLASYYMSQYCPANASNVFMAIFAQNKRHANDSAKAPTILFCEPTYYQQNVTAIIRQQDHSIFNTTALGSKQSLPPDLYNPLRLEWQMNSATEQQPVRGDIPSSRWPDQKEQMASLPITMQWVDLSMMTGLAIGAYQRPLEEYLDPADLQQSYEAAYRLLFARYMVDVLEADFDGAETTSGTRSYATQAVYMVPGFTYAVEGLLITVGALALALLLVQCRQPISLTQDPSSIAALMALAACDPAMLKLFTTAKPDDEDDVNATLRGKVFHLERVDNKCGLRLLPSSGGVVSANTAAGATDSRGSITPKTATSWEFSAWTGAGLTMVLLIFVIVLTYLYLAGRQYGLALPSPNRFVRQLLENYVPIVIATLIEPVWVMLNRFMCLMQPYEDMRKGSRTAQRSIRISYLTLPPQLVIAKAAFHRHFKLSAVCLMALLANVLAVAFGAMFNGNVVVVPVAANFSQQYEPHFKDVDGTIGPWNNSALSGAGLDQFYIAMSNLTSATPMPAWTDNSRFYVPLGLPDGANDTDQYKANSTAFGANYFTGDSSSLISQANKFLIGARTTPGFGGGGVWHNDSFPSDWNNYIMEHIGNDSSFLDPAAAPPAPDVVVPLFGAMYSKLFASLIKLIRRTLPTTIIMHFTNAISAAALYGMLVSSVSAHMVITSPVPYGQTSLTNSPLIDDGSDFPCKQRSGVYDITQMNQMPVGVPQSLAFKGGATHGGGSCQVSVTLDKAPTHNSQWKVVHSIVGGCPSNATGNLSDDADGTDASVFEFSIPKGMPNGQYSLAWTWFNKIGNREMYMNCAPITVSGGADNNDVFNSLPDMFVINIPNEACETVEGEDFVFPSPGDSAETPFKTALGSSTVGSGCASVTAKGAGSGSAGTPAPASATGGASSPGGYGASSASTGATSAAPQMSTSGSTYSQPTGAPAGGSAPVTITTMATVTGAASTGAASSYAAPVAKMEGSDRGPAGYTENAIRAMQNKKQVPEIDFTLHTMEDGTTVSTQERVCKDVQAPAFNTPTEDQLVSPQDRSKPNLQFLKQHLYREGRLTEEQALWIIHGGAEVLRSEPNLLEMDAPITVCGDIHGQYFDLMKLFEVGGDPAETRYLFLGDYVDRGYFSIECVLYLWALKMWYPNTLWLLRGNHECRHLTDYFTFRLECKHKYSERVYEACIEAFCCLPLAAVMNKQFLCIHGGLSPELHTLDDIRALDRFREPPTHGLMCDILWADPLEEFGQEKTQEYFIHNHVRGCSYFFSYPAACAFLEKNNLLSVIRAHEAQDAGYRMYRKTRTTGFPSVMTIFSAPNYLDVYNNKAAVLKYENNVMNIRQFNCTPHPYWLPNFMDVFTWSLPFVGEKITDMLIAILNTCSKEELEDETPSSSGPASPPLTTQQEANMDPESTEFKRRAIKNKILAIGRLSRVFQVLREEAERVTELKTATGGRLPAGTLMLGAEGIKQAITNFEDARKVDLQNERLPPSHEEVRRSSDAARDQAFKRASQEAENDQNLAGVARRISMSSGSGRSRKS</sequence>
<dbReference type="Pfam" id="PF00149">
    <property type="entry name" value="Metallophos"/>
    <property type="match status" value="1"/>
</dbReference>
<evidence type="ECO:0000313" key="18">
    <source>
        <dbReference type="EMBL" id="TKA66140.1"/>
    </source>
</evidence>
<evidence type="ECO:0000256" key="13">
    <source>
        <dbReference type="ARBA" id="ARBA00053858"/>
    </source>
</evidence>
<dbReference type="GO" id="GO:0046872">
    <property type="term" value="F:metal ion binding"/>
    <property type="evidence" value="ECO:0007669"/>
    <property type="project" value="UniProtKB-KW"/>
</dbReference>
<evidence type="ECO:0000259" key="17">
    <source>
        <dbReference type="PROSITE" id="PS00125"/>
    </source>
</evidence>
<dbReference type="SMART" id="SM00156">
    <property type="entry name" value="PP2Ac"/>
    <property type="match status" value="1"/>
</dbReference>
<evidence type="ECO:0000256" key="16">
    <source>
        <dbReference type="SAM" id="Phobius"/>
    </source>
</evidence>
<dbReference type="OrthoDB" id="5593063at2759"/>
<keyword evidence="16" id="KW-0812">Transmembrane</keyword>
<protein>
    <recommendedName>
        <fullName evidence="14">Serine/threonine-protein phosphatase</fullName>
        <ecNumber evidence="14">3.1.3.16</ecNumber>
    </recommendedName>
</protein>
<dbReference type="SUPFAM" id="SSF56300">
    <property type="entry name" value="Metallo-dependent phosphatases"/>
    <property type="match status" value="1"/>
</dbReference>
<evidence type="ECO:0000256" key="8">
    <source>
        <dbReference type="ARBA" id="ARBA00022860"/>
    </source>
</evidence>